<dbReference type="EMBL" id="LSRX01000582">
    <property type="protein sequence ID" value="OLP93398.1"/>
    <property type="molecule type" value="Genomic_DNA"/>
</dbReference>
<comment type="caution">
    <text evidence="1">The sequence shown here is derived from an EMBL/GenBank/DDBJ whole genome shotgun (WGS) entry which is preliminary data.</text>
</comment>
<keyword evidence="2" id="KW-1185">Reference proteome</keyword>
<protein>
    <submittedName>
        <fullName evidence="1">Uncharacterized protein</fullName>
    </submittedName>
</protein>
<accession>A0A1Q9DDY4</accession>
<proteinExistence type="predicted"/>
<name>A0A1Q9DDY4_SYMMI</name>
<gene>
    <name evidence="1" type="ORF">AK812_SmicGene24705</name>
</gene>
<dbReference type="AlphaFoldDB" id="A0A1Q9DDY4"/>
<evidence type="ECO:0000313" key="1">
    <source>
        <dbReference type="EMBL" id="OLP93398.1"/>
    </source>
</evidence>
<dbReference type="Proteomes" id="UP000186817">
    <property type="component" value="Unassembled WGS sequence"/>
</dbReference>
<reference evidence="1 2" key="1">
    <citation type="submission" date="2016-02" db="EMBL/GenBank/DDBJ databases">
        <title>Genome analysis of coral dinoflagellate symbionts highlights evolutionary adaptations to a symbiotic lifestyle.</title>
        <authorList>
            <person name="Aranda M."/>
            <person name="Li Y."/>
            <person name="Liew Y.J."/>
            <person name="Baumgarten S."/>
            <person name="Simakov O."/>
            <person name="Wilson M."/>
            <person name="Piel J."/>
            <person name="Ashoor H."/>
            <person name="Bougouffa S."/>
            <person name="Bajic V.B."/>
            <person name="Ryu T."/>
            <person name="Ravasi T."/>
            <person name="Bayer T."/>
            <person name="Micklem G."/>
            <person name="Kim H."/>
            <person name="Bhak J."/>
            <person name="Lajeunesse T.C."/>
            <person name="Voolstra C.R."/>
        </authorList>
    </citation>
    <scope>NUCLEOTIDE SEQUENCE [LARGE SCALE GENOMIC DNA]</scope>
    <source>
        <strain evidence="1 2">CCMP2467</strain>
    </source>
</reference>
<organism evidence="1 2">
    <name type="scientific">Symbiodinium microadriaticum</name>
    <name type="common">Dinoflagellate</name>
    <name type="synonym">Zooxanthella microadriatica</name>
    <dbReference type="NCBI Taxonomy" id="2951"/>
    <lineage>
        <taxon>Eukaryota</taxon>
        <taxon>Sar</taxon>
        <taxon>Alveolata</taxon>
        <taxon>Dinophyceae</taxon>
        <taxon>Suessiales</taxon>
        <taxon>Symbiodiniaceae</taxon>
        <taxon>Symbiodinium</taxon>
    </lineage>
</organism>
<evidence type="ECO:0000313" key="2">
    <source>
        <dbReference type="Proteomes" id="UP000186817"/>
    </source>
</evidence>
<sequence>MSLKIRVSRFEAVVVGLDWWILPMLRSLRTASKLLRRSSAPALGFGVGYCVCWAQSREELGIPAVLEYQT</sequence>